<reference evidence="4 5" key="1">
    <citation type="submission" date="2019-06" db="EMBL/GenBank/DDBJ databases">
        <authorList>
            <person name="Palmer J.M."/>
        </authorList>
    </citation>
    <scope>NUCLEOTIDE SEQUENCE [LARGE SCALE GENOMIC DNA]</scope>
    <source>
        <strain evidence="4 5">TWF703</strain>
    </source>
</reference>
<accession>A0A7C8JNY8</accession>
<dbReference type="AlphaFoldDB" id="A0A7C8JNY8"/>
<comment type="caution">
    <text evidence="4">The sequence shown here is derived from an EMBL/GenBank/DDBJ whole genome shotgun (WGS) entry which is preliminary data.</text>
</comment>
<keyword evidence="2" id="KW-0677">Repeat</keyword>
<dbReference type="PANTHER" id="PTHR44019:SF8">
    <property type="entry name" value="POC1 CENTRIOLAR PROTEIN HOMOLOG"/>
    <property type="match status" value="1"/>
</dbReference>
<dbReference type="PROSITE" id="PS50294">
    <property type="entry name" value="WD_REPEATS_REGION"/>
    <property type="match status" value="2"/>
</dbReference>
<gene>
    <name evidence="4" type="ORF">TWF703_005486</name>
</gene>
<evidence type="ECO:0000256" key="2">
    <source>
        <dbReference type="ARBA" id="ARBA00022737"/>
    </source>
</evidence>
<dbReference type="Gene3D" id="2.130.10.10">
    <property type="entry name" value="YVTN repeat-like/Quinoprotein amine dehydrogenase"/>
    <property type="match status" value="2"/>
</dbReference>
<dbReference type="SMART" id="SM00320">
    <property type="entry name" value="WD40"/>
    <property type="match status" value="3"/>
</dbReference>
<protein>
    <submittedName>
        <fullName evidence="4">Uncharacterized protein</fullName>
    </submittedName>
</protein>
<evidence type="ECO:0000313" key="5">
    <source>
        <dbReference type="Proteomes" id="UP000480548"/>
    </source>
</evidence>
<dbReference type="PANTHER" id="PTHR44019">
    <property type="entry name" value="WD REPEAT-CONTAINING PROTEIN 55"/>
    <property type="match status" value="1"/>
</dbReference>
<feature type="repeat" description="WD" evidence="3">
    <location>
        <begin position="308"/>
        <end position="330"/>
    </location>
</feature>
<sequence>MSIPSLSKLLAVSERKVSSRLWQLHSVLEVPKPSSGLAIQTSVDAPVRMLHLSFRDFLSGESLRDSVGFRDFWIGEKGAHRNIYSKCIELMSKRLKKDICDLKLPGIFRSDVDESLIMKHLPTEIQYSCRYWVYHLERSRDKVKDGGIVDLFLRQHTLHWVEAVSLSGEMKEMVYIADALKVTAGSENISALVYDIQGFVRQNQTIIDRTPLQVYWSTLLLAPKKSVLKSIFGPRNIIPEVELTRPLIVQEQWSAVLQTLEGHTSSVTSLAFSTNDDLLASGSSDETLKIWDVATGAQLHVFRGHRVLASASADGNVKIWDVTDGALVRILVGHERHVNTVVFSGDGKLLASASVDHTIQVWDVATWAPQQKFSTKFKPDWISFSKDNRYIITRGLLHFGNICVNFSQVPKYQAKFIGNFPKETAIDKDIRRQQ</sequence>
<dbReference type="InterPro" id="IPR019775">
    <property type="entry name" value="WD40_repeat_CS"/>
</dbReference>
<proteinExistence type="predicted"/>
<evidence type="ECO:0000256" key="3">
    <source>
        <dbReference type="PROSITE-ProRule" id="PRU00221"/>
    </source>
</evidence>
<dbReference type="InterPro" id="IPR036322">
    <property type="entry name" value="WD40_repeat_dom_sf"/>
</dbReference>
<name>A0A7C8JNY8_ORBOL</name>
<dbReference type="PROSITE" id="PS00678">
    <property type="entry name" value="WD_REPEATS_1"/>
    <property type="match status" value="3"/>
</dbReference>
<dbReference type="InterPro" id="IPR001680">
    <property type="entry name" value="WD40_rpt"/>
</dbReference>
<dbReference type="Pfam" id="PF00400">
    <property type="entry name" value="WD40"/>
    <property type="match status" value="3"/>
</dbReference>
<dbReference type="SUPFAM" id="SSF50978">
    <property type="entry name" value="WD40 repeat-like"/>
    <property type="match status" value="1"/>
</dbReference>
<feature type="repeat" description="WD" evidence="3">
    <location>
        <begin position="260"/>
        <end position="301"/>
    </location>
</feature>
<dbReference type="InterPro" id="IPR015943">
    <property type="entry name" value="WD40/YVTN_repeat-like_dom_sf"/>
</dbReference>
<dbReference type="InterPro" id="IPR020472">
    <property type="entry name" value="WD40_PAC1"/>
</dbReference>
<dbReference type="Proteomes" id="UP000480548">
    <property type="component" value="Unassembled WGS sequence"/>
</dbReference>
<evidence type="ECO:0000256" key="1">
    <source>
        <dbReference type="ARBA" id="ARBA00022574"/>
    </source>
</evidence>
<dbReference type="PROSITE" id="PS50082">
    <property type="entry name" value="WD_REPEATS_2"/>
    <property type="match status" value="3"/>
</dbReference>
<organism evidence="4 5">
    <name type="scientific">Orbilia oligospora</name>
    <name type="common">Nematode-trapping fungus</name>
    <name type="synonym">Arthrobotrys oligospora</name>
    <dbReference type="NCBI Taxonomy" id="2813651"/>
    <lineage>
        <taxon>Eukaryota</taxon>
        <taxon>Fungi</taxon>
        <taxon>Dikarya</taxon>
        <taxon>Ascomycota</taxon>
        <taxon>Pezizomycotina</taxon>
        <taxon>Orbiliomycetes</taxon>
        <taxon>Orbiliales</taxon>
        <taxon>Orbiliaceae</taxon>
        <taxon>Orbilia</taxon>
    </lineage>
</organism>
<dbReference type="EMBL" id="WIQZ01000029">
    <property type="protein sequence ID" value="KAF3136377.1"/>
    <property type="molecule type" value="Genomic_DNA"/>
</dbReference>
<feature type="repeat" description="WD" evidence="3">
    <location>
        <begin position="331"/>
        <end position="366"/>
    </location>
</feature>
<evidence type="ECO:0000313" key="4">
    <source>
        <dbReference type="EMBL" id="KAF3136377.1"/>
    </source>
</evidence>
<dbReference type="InterPro" id="IPR050505">
    <property type="entry name" value="WDR55/POC1"/>
</dbReference>
<keyword evidence="1 3" id="KW-0853">WD repeat</keyword>
<dbReference type="PRINTS" id="PR00320">
    <property type="entry name" value="GPROTEINBRPT"/>
</dbReference>